<dbReference type="OrthoDB" id="8241554at2"/>
<accession>A0A1M6SA13</accession>
<name>A0A1M6SA13_9BRAD</name>
<sequence length="64" mass="7155">MRTIDANTLSGSARDTAGSTSSFANVVHGLVKDLFSGYRPELHYMRGPGPKWRAQHQPWSTFDF</sequence>
<organism evidence="1 2">
    <name type="scientific">Bradyrhizobium lablabi</name>
    <dbReference type="NCBI Taxonomy" id="722472"/>
    <lineage>
        <taxon>Bacteria</taxon>
        <taxon>Pseudomonadati</taxon>
        <taxon>Pseudomonadota</taxon>
        <taxon>Alphaproteobacteria</taxon>
        <taxon>Hyphomicrobiales</taxon>
        <taxon>Nitrobacteraceae</taxon>
        <taxon>Bradyrhizobium</taxon>
    </lineage>
</organism>
<evidence type="ECO:0000313" key="1">
    <source>
        <dbReference type="EMBL" id="SHK41378.1"/>
    </source>
</evidence>
<gene>
    <name evidence="1" type="ORF">SAMN05444159_3198</name>
</gene>
<dbReference type="AlphaFoldDB" id="A0A1M6SA13"/>
<evidence type="ECO:0000313" key="2">
    <source>
        <dbReference type="Proteomes" id="UP000189935"/>
    </source>
</evidence>
<dbReference type="RefSeq" id="WP_079539260.1">
    <property type="nucleotide sequence ID" value="NZ_LT670844.1"/>
</dbReference>
<reference evidence="1 2" key="1">
    <citation type="submission" date="2016-11" db="EMBL/GenBank/DDBJ databases">
        <authorList>
            <person name="Jaros S."/>
            <person name="Januszkiewicz K."/>
            <person name="Wedrychowicz H."/>
        </authorList>
    </citation>
    <scope>NUCLEOTIDE SEQUENCE [LARGE SCALE GENOMIC DNA]</scope>
    <source>
        <strain evidence="1 2">GAS499</strain>
    </source>
</reference>
<dbReference type="Proteomes" id="UP000189935">
    <property type="component" value="Chromosome I"/>
</dbReference>
<dbReference type="EMBL" id="LT670844">
    <property type="protein sequence ID" value="SHK41378.1"/>
    <property type="molecule type" value="Genomic_DNA"/>
</dbReference>
<proteinExistence type="predicted"/>
<protein>
    <submittedName>
        <fullName evidence="1">Uncharacterized protein</fullName>
    </submittedName>
</protein>